<comment type="similarity">
    <text evidence="2">Belongs to the NOS family.</text>
</comment>
<dbReference type="SUPFAM" id="SSF63380">
    <property type="entry name" value="Riboflavin synthase domain-like"/>
    <property type="match status" value="1"/>
</dbReference>
<proteinExistence type="inferred from homology"/>
<dbReference type="PROSITE" id="PS50902">
    <property type="entry name" value="FLAVODOXIN_LIKE"/>
    <property type="match status" value="1"/>
</dbReference>
<keyword evidence="5" id="KW-0288">FMN</keyword>
<keyword evidence="5" id="KW-0285">Flavoprotein</keyword>
<dbReference type="PANTHER" id="PTHR43410">
    <property type="entry name" value="NITRIC OXIDE SYNTHASE OXYGENASE"/>
    <property type="match status" value="1"/>
</dbReference>
<keyword evidence="9" id="KW-0408">Iron</keyword>
<evidence type="ECO:0000313" key="11">
    <source>
        <dbReference type="EMBL" id="KAK0513133.1"/>
    </source>
</evidence>
<dbReference type="Gene3D" id="3.40.50.80">
    <property type="entry name" value="Nucleotide-binding domain of ferredoxin-NADP reductase (FNR) module"/>
    <property type="match status" value="1"/>
</dbReference>
<dbReference type="GO" id="GO:0005516">
    <property type="term" value="F:calmodulin binding"/>
    <property type="evidence" value="ECO:0007669"/>
    <property type="project" value="UniProtKB-KW"/>
</dbReference>
<dbReference type="AlphaFoldDB" id="A0AA39V272"/>
<dbReference type="InterPro" id="IPR008254">
    <property type="entry name" value="Flavodoxin/NO_synth"/>
</dbReference>
<evidence type="ECO:0000256" key="6">
    <source>
        <dbReference type="ARBA" id="ARBA00022723"/>
    </source>
</evidence>
<accession>A0AA39V272</accession>
<dbReference type="Pfam" id="PF02898">
    <property type="entry name" value="NO_synthase"/>
    <property type="match status" value="1"/>
</dbReference>
<evidence type="ECO:0000256" key="4">
    <source>
        <dbReference type="ARBA" id="ARBA00022617"/>
    </source>
</evidence>
<comment type="caution">
    <text evidence="11">The sequence shown here is derived from an EMBL/GenBank/DDBJ whole genome shotgun (WGS) entry which is preliminary data.</text>
</comment>
<dbReference type="InterPro" id="IPR039261">
    <property type="entry name" value="FNR_nucleotide-bd"/>
</dbReference>
<sequence length="1076" mass="119680">METRHIPAPELWAQRIRDDHPNLVSTGCTPDFCQAGRLIHDDEPRVGKNRALHIVEQEAVDFLQILHFEGFYEDGLEFQHRVEEVRQEIRDGAIKKDVKDEVSGNVTNCITIGGDWKQTSSELEFGIRRAWRNSRKCIMRSHCEGLELCDLRDVTSSAEMVAELLKRVTEAFNGGNIIPTAFVFPPRQVDCRGPMFWNHQILQFAGYENADGSILGDPNSVGLTNAILELGWIPPVSRSPWDLLPLVAMAEGERPAFAEIPPNLRTLVDIGHPQYMNQFSKLALKWVSFPALTRLGFDIGGVQYSAAPFMGWFMDAEIGVRNLADSFRYNALPDIVSALGLTNGKLGHGYDTFDDLPEYEKLSLLSKAQAELNYAVSWSFQKARITMVDTLTASMKWCNFDDDFYEKNGYRLPSDPYWIAPPQGSIIPLWHRGGAPNYQPKPMIARHVQDPIKAWGREKYLWSITAKNLAAPVEVQVGPITLPRKNSNTTLVGSDDNGLGSSDQRFPVFETSLQHTSQDGTKTVAIFFCSAGTTAEKLANKLQKWMTLFVENLSYVSCKAVVEPLDSLKVSDLTPDKILLLVVSSTGHGDIPANGLAFEQMCRHLQAQNSASIEPFKFAIFGNGDSRYTSTYNEAAYVINGLMKQVGGLPLMPGIWDGDTAVETLPMRALHSWWEELKPLIAVKPIPPKEDKPAQDAIQQYDDQQESLLATLKDAALVTEAPKTVAKCDGSLLLSLNIHSETYGEMSCIQVLPCNSPTKVERALQALCVGGSDQMNLVLDGEDPTFSTFLTSFVDLELPFLELEWLNSIPLSGQRNLNLESLSHLSVAEVLERIVSTDFVQENSRGYCLPRDICLAMPLLDMKTYSIASSLSYASRGSCHQDLASSPGNHLQIMVKIQENGRFSDTFLNDCAPPRFLKYRIVDSKVGPQLRENYLAPMIVVATGAGFGPVRCLLQWRIATARKAKHSQPVPNKGISLFLGLKECDMDLVEDVINEAESYGILDMIELVMSNPAKRRVYEKLGDYSKHIRGKVVKKKGLVFVCASSAAAEGTKSMFEKVIGSNVDKMLGERYLEDVF</sequence>
<keyword evidence="8" id="KW-0560">Oxidoreductase</keyword>
<evidence type="ECO:0000256" key="2">
    <source>
        <dbReference type="ARBA" id="ARBA00006267"/>
    </source>
</evidence>
<dbReference type="SUPFAM" id="SSF52218">
    <property type="entry name" value="Flavoproteins"/>
    <property type="match status" value="1"/>
</dbReference>
<dbReference type="GO" id="GO:0004517">
    <property type="term" value="F:nitric-oxide synthase activity"/>
    <property type="evidence" value="ECO:0007669"/>
    <property type="project" value="UniProtKB-EC"/>
</dbReference>
<organism evidence="11 12">
    <name type="scientific">Cladonia borealis</name>
    <dbReference type="NCBI Taxonomy" id="184061"/>
    <lineage>
        <taxon>Eukaryota</taxon>
        <taxon>Fungi</taxon>
        <taxon>Dikarya</taxon>
        <taxon>Ascomycota</taxon>
        <taxon>Pezizomycotina</taxon>
        <taxon>Lecanoromycetes</taxon>
        <taxon>OSLEUM clade</taxon>
        <taxon>Lecanoromycetidae</taxon>
        <taxon>Lecanorales</taxon>
        <taxon>Lecanorineae</taxon>
        <taxon>Cladoniaceae</taxon>
        <taxon>Cladonia</taxon>
    </lineage>
</organism>
<dbReference type="SUPFAM" id="SSF56512">
    <property type="entry name" value="Nitric oxide (NO) synthase oxygenase domain"/>
    <property type="match status" value="1"/>
</dbReference>
<dbReference type="Gene3D" id="3.40.50.360">
    <property type="match status" value="1"/>
</dbReference>
<protein>
    <recommendedName>
        <fullName evidence="3">nitric-oxide synthase (NADPH)</fullName>
        <ecNumber evidence="3">1.14.13.39</ecNumber>
    </recommendedName>
</protein>
<dbReference type="PANTHER" id="PTHR43410:SF1">
    <property type="entry name" value="NITRIC OXIDE SYNTHASE"/>
    <property type="match status" value="1"/>
</dbReference>
<keyword evidence="4" id="KW-0349">Heme</keyword>
<dbReference type="InterPro" id="IPR044940">
    <property type="entry name" value="NOS_dom_2"/>
</dbReference>
<dbReference type="InterPro" id="IPR004030">
    <property type="entry name" value="NOS_N"/>
</dbReference>
<evidence type="ECO:0000313" key="12">
    <source>
        <dbReference type="Proteomes" id="UP001166286"/>
    </source>
</evidence>
<dbReference type="Proteomes" id="UP001166286">
    <property type="component" value="Unassembled WGS sequence"/>
</dbReference>
<evidence type="ECO:0000256" key="8">
    <source>
        <dbReference type="ARBA" id="ARBA00023002"/>
    </source>
</evidence>
<keyword evidence="6" id="KW-0479">Metal-binding</keyword>
<dbReference type="InterPro" id="IPR044943">
    <property type="entry name" value="NOS_dom_1"/>
</dbReference>
<dbReference type="InterPro" id="IPR050607">
    <property type="entry name" value="NOS"/>
</dbReference>
<reference evidence="11" key="1">
    <citation type="submission" date="2023-03" db="EMBL/GenBank/DDBJ databases">
        <title>Complete genome of Cladonia borealis.</title>
        <authorList>
            <person name="Park H."/>
        </authorList>
    </citation>
    <scope>NUCLEOTIDE SEQUENCE</scope>
    <source>
        <strain evidence="11">ANT050790</strain>
    </source>
</reference>
<evidence type="ECO:0000256" key="1">
    <source>
        <dbReference type="ARBA" id="ARBA00001917"/>
    </source>
</evidence>
<gene>
    <name evidence="11" type="ORF">JMJ35_004119</name>
</gene>
<dbReference type="InterPro" id="IPR044944">
    <property type="entry name" value="NOS_dom_3"/>
</dbReference>
<dbReference type="Gene3D" id="3.90.340.10">
    <property type="entry name" value="Nitric Oxide Synthase, Chain A, domain 1"/>
    <property type="match status" value="1"/>
</dbReference>
<dbReference type="SUPFAM" id="SSF52343">
    <property type="entry name" value="Ferredoxin reductase-like, C-terminal NADP-linked domain"/>
    <property type="match status" value="1"/>
</dbReference>
<dbReference type="InterPro" id="IPR017938">
    <property type="entry name" value="Riboflavin_synthase-like_b-brl"/>
</dbReference>
<dbReference type="EMBL" id="JAFEKC020000008">
    <property type="protein sequence ID" value="KAK0513133.1"/>
    <property type="molecule type" value="Genomic_DNA"/>
</dbReference>
<keyword evidence="12" id="KW-1185">Reference proteome</keyword>
<evidence type="ECO:0000256" key="5">
    <source>
        <dbReference type="ARBA" id="ARBA00022643"/>
    </source>
</evidence>
<dbReference type="Gene3D" id="3.90.1230.10">
    <property type="entry name" value="Nitric Oxide Synthase, Chain A, domain 3"/>
    <property type="match status" value="1"/>
</dbReference>
<dbReference type="InterPro" id="IPR029039">
    <property type="entry name" value="Flavoprotein-like_sf"/>
</dbReference>
<dbReference type="Gene3D" id="3.90.440.10">
    <property type="entry name" value="Nitric Oxide Synthase,Heme Domain,Chain A domain 2"/>
    <property type="match status" value="1"/>
</dbReference>
<dbReference type="InterPro" id="IPR036119">
    <property type="entry name" value="NOS_N_sf"/>
</dbReference>
<evidence type="ECO:0000256" key="9">
    <source>
        <dbReference type="ARBA" id="ARBA00023004"/>
    </source>
</evidence>
<keyword evidence="7" id="KW-0112">Calmodulin-binding</keyword>
<dbReference type="GO" id="GO:0006809">
    <property type="term" value="P:nitric oxide biosynthetic process"/>
    <property type="evidence" value="ECO:0007669"/>
    <property type="project" value="InterPro"/>
</dbReference>
<evidence type="ECO:0000256" key="7">
    <source>
        <dbReference type="ARBA" id="ARBA00022860"/>
    </source>
</evidence>
<dbReference type="GO" id="GO:0046872">
    <property type="term" value="F:metal ion binding"/>
    <property type="evidence" value="ECO:0007669"/>
    <property type="project" value="UniProtKB-KW"/>
</dbReference>
<dbReference type="Pfam" id="PF00258">
    <property type="entry name" value="Flavodoxin_1"/>
    <property type="match status" value="1"/>
</dbReference>
<evidence type="ECO:0000259" key="10">
    <source>
        <dbReference type="PROSITE" id="PS50902"/>
    </source>
</evidence>
<comment type="cofactor">
    <cofactor evidence="1">
        <name>FMN</name>
        <dbReference type="ChEBI" id="CHEBI:58210"/>
    </cofactor>
</comment>
<dbReference type="GO" id="GO:0010181">
    <property type="term" value="F:FMN binding"/>
    <property type="evidence" value="ECO:0007669"/>
    <property type="project" value="InterPro"/>
</dbReference>
<name>A0AA39V272_9LECA</name>
<evidence type="ECO:0000256" key="3">
    <source>
        <dbReference type="ARBA" id="ARBA00012989"/>
    </source>
</evidence>
<feature type="domain" description="Flavodoxin-like" evidence="10">
    <location>
        <begin position="524"/>
        <end position="678"/>
    </location>
</feature>
<dbReference type="EC" id="1.14.13.39" evidence="3"/>